<name>U3GW34_9CORY</name>
<sequence length="167" mass="18108">MKLKDQVVLQAAILKRLRAEHDACRHALLEEMVPGERLVAATSEGEKLGTVSLTDPKPTAFVADMGTVRALAPAEALVDVFSPGMFVKAMEVVKEHAPELLEHTVANWYVEKLKADTVAAARTGGDVPPGMGVRRGEPNVMVRPSESANREAEAICFNNHLTRELEA</sequence>
<dbReference type="EMBL" id="CP006365">
    <property type="protein sequence ID" value="AGU14658.1"/>
    <property type="molecule type" value="Genomic_DNA"/>
</dbReference>
<organism evidence="2 3">
    <name type="scientific">Corynebacterium argentoratense DSM 44202</name>
    <dbReference type="NCBI Taxonomy" id="1348662"/>
    <lineage>
        <taxon>Bacteria</taxon>
        <taxon>Bacillati</taxon>
        <taxon>Actinomycetota</taxon>
        <taxon>Actinomycetes</taxon>
        <taxon>Mycobacteriales</taxon>
        <taxon>Corynebacteriaceae</taxon>
        <taxon>Corynebacterium</taxon>
    </lineage>
</organism>
<evidence type="ECO:0000256" key="1">
    <source>
        <dbReference type="SAM" id="MobiDB-lite"/>
    </source>
</evidence>
<reference evidence="2 3" key="1">
    <citation type="journal article" date="2013" name="Genome Announc.">
        <title>Whole-Genome Sequence of the Clinical Strain Corynebacterium argentoratense DSM 44202, Isolated from a Human Throat Specimen.</title>
        <authorList>
            <person name="Bomholt C."/>
            <person name="Glaub A."/>
            <person name="Gravermann K."/>
            <person name="Albersmeier A."/>
            <person name="Brinkrolf K."/>
            <person name="Ruckert C."/>
            <person name="Tauch A."/>
        </authorList>
    </citation>
    <scope>NUCLEOTIDE SEQUENCE [LARGE SCALE GENOMIC DNA]</scope>
    <source>
        <strain evidence="2">DSM 44202</strain>
    </source>
</reference>
<proteinExistence type="predicted"/>
<dbReference type="GeneID" id="78249345"/>
<feature type="region of interest" description="Disordered" evidence="1">
    <location>
        <begin position="124"/>
        <end position="145"/>
    </location>
</feature>
<keyword evidence="3" id="KW-1185">Reference proteome</keyword>
<dbReference type="AlphaFoldDB" id="U3GW34"/>
<evidence type="ECO:0000313" key="3">
    <source>
        <dbReference type="Proteomes" id="UP000016943"/>
    </source>
</evidence>
<gene>
    <name evidence="2" type="ORF">CARG_02480</name>
</gene>
<dbReference type="HOGENOM" id="CLU_1591742_0_0_11"/>
<dbReference type="RefSeq" id="WP_020975800.1">
    <property type="nucleotide sequence ID" value="NC_022198.1"/>
</dbReference>
<accession>U3GW34</accession>
<dbReference type="eggNOG" id="ENOG5031XI2">
    <property type="taxonomic scope" value="Bacteria"/>
</dbReference>
<evidence type="ECO:0000313" key="2">
    <source>
        <dbReference type="EMBL" id="AGU14658.1"/>
    </source>
</evidence>
<dbReference type="STRING" id="1348662.CARG_02480"/>
<dbReference type="PATRIC" id="fig|1348662.3.peg.492"/>
<protein>
    <submittedName>
        <fullName evidence="2">Uncharacterized protein</fullName>
    </submittedName>
</protein>
<dbReference type="KEGG" id="caz:CARG_02480"/>
<dbReference type="Proteomes" id="UP000016943">
    <property type="component" value="Chromosome"/>
</dbReference>